<evidence type="ECO:0000259" key="5">
    <source>
        <dbReference type="Pfam" id="PF04542"/>
    </source>
</evidence>
<dbReference type="PANTHER" id="PTHR43133">
    <property type="entry name" value="RNA POLYMERASE ECF-TYPE SIGMA FACTO"/>
    <property type="match status" value="1"/>
</dbReference>
<organism evidence="7 8">
    <name type="scientific">Imperialibacter roseus</name>
    <dbReference type="NCBI Taxonomy" id="1324217"/>
    <lineage>
        <taxon>Bacteria</taxon>
        <taxon>Pseudomonadati</taxon>
        <taxon>Bacteroidota</taxon>
        <taxon>Cytophagia</taxon>
        <taxon>Cytophagales</taxon>
        <taxon>Flammeovirgaceae</taxon>
        <taxon>Imperialibacter</taxon>
    </lineage>
</organism>
<dbReference type="InterPro" id="IPR039425">
    <property type="entry name" value="RNA_pol_sigma-70-like"/>
</dbReference>
<dbReference type="InterPro" id="IPR014284">
    <property type="entry name" value="RNA_pol_sigma-70_dom"/>
</dbReference>
<evidence type="ECO:0000313" key="8">
    <source>
        <dbReference type="Proteomes" id="UP001302349"/>
    </source>
</evidence>
<keyword evidence="3" id="KW-0731">Sigma factor</keyword>
<dbReference type="PANTHER" id="PTHR43133:SF46">
    <property type="entry name" value="RNA POLYMERASE SIGMA-70 FACTOR ECF SUBFAMILY"/>
    <property type="match status" value="1"/>
</dbReference>
<feature type="domain" description="RNA polymerase sigma-70 region 2" evidence="5">
    <location>
        <begin position="22"/>
        <end position="86"/>
    </location>
</feature>
<evidence type="ECO:0000313" key="7">
    <source>
        <dbReference type="EMBL" id="WOK09671.1"/>
    </source>
</evidence>
<dbReference type="InterPro" id="IPR007627">
    <property type="entry name" value="RNA_pol_sigma70_r2"/>
</dbReference>
<dbReference type="NCBIfam" id="TIGR02937">
    <property type="entry name" value="sigma70-ECF"/>
    <property type="match status" value="1"/>
</dbReference>
<dbReference type="InterPro" id="IPR013249">
    <property type="entry name" value="RNA_pol_sigma70_r4_t2"/>
</dbReference>
<keyword evidence="8" id="KW-1185">Reference proteome</keyword>
<comment type="similarity">
    <text evidence="1">Belongs to the sigma-70 factor family. ECF subfamily.</text>
</comment>
<sequence>MPTDEELIEGCAKEDRHMQYQLYQKYSGQMYAICLRYCKMQQEAEDVLQEGFVKVFNHIKTFRKESSLFYWIKRIVINTALNHQRNKLYMYPMVDVAELRQPSTNHDMLAGLQLEDLMGMIQDLPSGCQTIFNLYAIEGYKHHEIAELLGVTEGTSKSQYARAKQLLQEKLEKLESTNYGSRR</sequence>
<keyword evidence="4" id="KW-0804">Transcription</keyword>
<proteinExistence type="inferred from homology"/>
<name>A0ABZ0IYG1_9BACT</name>
<feature type="domain" description="RNA polymerase sigma factor 70 region 4 type 2" evidence="6">
    <location>
        <begin position="115"/>
        <end position="167"/>
    </location>
</feature>
<accession>A0ABZ0IYG1</accession>
<evidence type="ECO:0000259" key="6">
    <source>
        <dbReference type="Pfam" id="PF08281"/>
    </source>
</evidence>
<evidence type="ECO:0000256" key="2">
    <source>
        <dbReference type="ARBA" id="ARBA00023015"/>
    </source>
</evidence>
<dbReference type="Pfam" id="PF04542">
    <property type="entry name" value="Sigma70_r2"/>
    <property type="match status" value="1"/>
</dbReference>
<dbReference type="InterPro" id="IPR013325">
    <property type="entry name" value="RNA_pol_sigma_r2"/>
</dbReference>
<evidence type="ECO:0000256" key="1">
    <source>
        <dbReference type="ARBA" id="ARBA00010641"/>
    </source>
</evidence>
<dbReference type="InterPro" id="IPR013324">
    <property type="entry name" value="RNA_pol_sigma_r3/r4-like"/>
</dbReference>
<dbReference type="SUPFAM" id="SSF88946">
    <property type="entry name" value="Sigma2 domain of RNA polymerase sigma factors"/>
    <property type="match status" value="1"/>
</dbReference>
<dbReference type="Gene3D" id="1.10.1740.10">
    <property type="match status" value="1"/>
</dbReference>
<evidence type="ECO:0000256" key="4">
    <source>
        <dbReference type="ARBA" id="ARBA00023163"/>
    </source>
</evidence>
<dbReference type="Gene3D" id="1.10.10.10">
    <property type="entry name" value="Winged helix-like DNA-binding domain superfamily/Winged helix DNA-binding domain"/>
    <property type="match status" value="1"/>
</dbReference>
<dbReference type="Pfam" id="PF08281">
    <property type="entry name" value="Sigma70_r4_2"/>
    <property type="match status" value="1"/>
</dbReference>
<dbReference type="InterPro" id="IPR036388">
    <property type="entry name" value="WH-like_DNA-bd_sf"/>
</dbReference>
<dbReference type="SUPFAM" id="SSF88659">
    <property type="entry name" value="Sigma3 and sigma4 domains of RNA polymerase sigma factors"/>
    <property type="match status" value="1"/>
</dbReference>
<gene>
    <name evidence="7" type="ORF">RT717_13590</name>
</gene>
<evidence type="ECO:0000256" key="3">
    <source>
        <dbReference type="ARBA" id="ARBA00023082"/>
    </source>
</evidence>
<dbReference type="RefSeq" id="WP_317492282.1">
    <property type="nucleotide sequence ID" value="NZ_CP136051.1"/>
</dbReference>
<keyword evidence="2" id="KW-0805">Transcription regulation</keyword>
<reference evidence="7 8" key="1">
    <citation type="journal article" date="2023" name="Microbiol. Resour. Announc.">
        <title>Complete Genome Sequence of Imperialibacter roseus strain P4T.</title>
        <authorList>
            <person name="Tizabi D.R."/>
            <person name="Bachvaroff T."/>
            <person name="Hill R.T."/>
        </authorList>
    </citation>
    <scope>NUCLEOTIDE SEQUENCE [LARGE SCALE GENOMIC DNA]</scope>
    <source>
        <strain evidence="7 8">P4T</strain>
    </source>
</reference>
<protein>
    <submittedName>
        <fullName evidence="7">RNA polymerase sigma factor</fullName>
    </submittedName>
</protein>
<dbReference type="Proteomes" id="UP001302349">
    <property type="component" value="Chromosome"/>
</dbReference>
<dbReference type="EMBL" id="CP136051">
    <property type="protein sequence ID" value="WOK09671.1"/>
    <property type="molecule type" value="Genomic_DNA"/>
</dbReference>